<accession>A0AAV6FQP7</accession>
<dbReference type="EMBL" id="JADWDJ010000020">
    <property type="protein sequence ID" value="KAG5265174.1"/>
    <property type="molecule type" value="Genomic_DNA"/>
</dbReference>
<evidence type="ECO:0000313" key="2">
    <source>
        <dbReference type="Proteomes" id="UP000823561"/>
    </source>
</evidence>
<proteinExistence type="predicted"/>
<protein>
    <submittedName>
        <fullName evidence="1">Uncharacterized protein</fullName>
    </submittedName>
</protein>
<dbReference type="Proteomes" id="UP000823561">
    <property type="component" value="Chromosome 20"/>
</dbReference>
<comment type="caution">
    <text evidence="1">The sequence shown here is derived from an EMBL/GenBank/DDBJ whole genome shotgun (WGS) entry which is preliminary data.</text>
</comment>
<sequence length="98" mass="10677">MCVCLQACVCVSGKPPYSRLCSLTINTGSLFFTAFEKTSAYKISSLQHIQQSLILMKCVPLKGLSVLTIIACLQSQTSRGFAQLPTVVDRIMQALGFK</sequence>
<reference evidence="1" key="1">
    <citation type="submission" date="2020-10" db="EMBL/GenBank/DDBJ databases">
        <title>Chromosome-scale genome assembly of the Allis shad, Alosa alosa.</title>
        <authorList>
            <person name="Margot Z."/>
            <person name="Christophe K."/>
            <person name="Cabau C."/>
            <person name="Louis A."/>
            <person name="Berthelot C."/>
            <person name="Parey E."/>
            <person name="Roest Crollius H."/>
            <person name="Montfort J."/>
            <person name="Robinson-Rechavi M."/>
            <person name="Bucao C."/>
            <person name="Bouchez O."/>
            <person name="Gislard M."/>
            <person name="Lluch J."/>
            <person name="Milhes M."/>
            <person name="Lampietro C."/>
            <person name="Lopez Roques C."/>
            <person name="Donnadieu C."/>
            <person name="Braasch I."/>
            <person name="Desvignes T."/>
            <person name="Postlethwait J."/>
            <person name="Bobe J."/>
            <person name="Guiguen Y."/>
        </authorList>
    </citation>
    <scope>NUCLEOTIDE SEQUENCE</scope>
    <source>
        <strain evidence="1">M-15738</strain>
        <tissue evidence="1">Blood</tissue>
    </source>
</reference>
<gene>
    <name evidence="1" type="ORF">AALO_G00262190</name>
</gene>
<name>A0AAV6FQP7_9TELE</name>
<organism evidence="1 2">
    <name type="scientific">Alosa alosa</name>
    <name type="common">allis shad</name>
    <dbReference type="NCBI Taxonomy" id="278164"/>
    <lineage>
        <taxon>Eukaryota</taxon>
        <taxon>Metazoa</taxon>
        <taxon>Chordata</taxon>
        <taxon>Craniata</taxon>
        <taxon>Vertebrata</taxon>
        <taxon>Euteleostomi</taxon>
        <taxon>Actinopterygii</taxon>
        <taxon>Neopterygii</taxon>
        <taxon>Teleostei</taxon>
        <taxon>Clupei</taxon>
        <taxon>Clupeiformes</taxon>
        <taxon>Clupeoidei</taxon>
        <taxon>Clupeidae</taxon>
        <taxon>Alosa</taxon>
    </lineage>
</organism>
<evidence type="ECO:0000313" key="1">
    <source>
        <dbReference type="EMBL" id="KAG5265174.1"/>
    </source>
</evidence>
<keyword evidence="2" id="KW-1185">Reference proteome</keyword>
<dbReference type="AlphaFoldDB" id="A0AAV6FQP7"/>